<protein>
    <submittedName>
        <fullName evidence="1">Uncharacterized protein</fullName>
    </submittedName>
</protein>
<dbReference type="EMBL" id="ANIZ01003652">
    <property type="protein sequence ID" value="ETI32400.1"/>
    <property type="molecule type" value="Genomic_DNA"/>
</dbReference>
<dbReference type="HOGENOM" id="CLU_2008444_0_0_1"/>
<proteinExistence type="predicted"/>
<dbReference type="AlphaFoldDB" id="V9DZX8"/>
<organism evidence="1 2">
    <name type="scientific">Phytophthora nicotianae P1569</name>
    <dbReference type="NCBI Taxonomy" id="1317065"/>
    <lineage>
        <taxon>Eukaryota</taxon>
        <taxon>Sar</taxon>
        <taxon>Stramenopiles</taxon>
        <taxon>Oomycota</taxon>
        <taxon>Peronosporomycetes</taxon>
        <taxon>Peronosporales</taxon>
        <taxon>Peronosporaceae</taxon>
        <taxon>Phytophthora</taxon>
    </lineage>
</organism>
<dbReference type="OrthoDB" id="10590736at2759"/>
<gene>
    <name evidence="1" type="ORF">F443_20785</name>
</gene>
<reference evidence="1 2" key="1">
    <citation type="submission" date="2013-11" db="EMBL/GenBank/DDBJ databases">
        <title>The Genome Sequence of Phytophthora parasitica P1569.</title>
        <authorList>
            <consortium name="The Broad Institute Genomics Platform"/>
            <person name="Russ C."/>
            <person name="Tyler B."/>
            <person name="Panabieres F."/>
            <person name="Shan W."/>
            <person name="Tripathy S."/>
            <person name="Grunwald N."/>
            <person name="Machado M."/>
            <person name="Johnson C.S."/>
            <person name="Arredondo F."/>
            <person name="Hong C."/>
            <person name="Coffey M."/>
            <person name="Young S.K."/>
            <person name="Zeng Q."/>
            <person name="Gargeya S."/>
            <person name="Fitzgerald M."/>
            <person name="Abouelleil A."/>
            <person name="Alvarado L."/>
            <person name="Chapman S.B."/>
            <person name="Gainer-Dewar J."/>
            <person name="Goldberg J."/>
            <person name="Griggs A."/>
            <person name="Gujja S."/>
            <person name="Hansen M."/>
            <person name="Howarth C."/>
            <person name="Imamovic A."/>
            <person name="Ireland A."/>
            <person name="Larimer J."/>
            <person name="McCowan C."/>
            <person name="Murphy C."/>
            <person name="Pearson M."/>
            <person name="Poon T.W."/>
            <person name="Priest M."/>
            <person name="Roberts A."/>
            <person name="Saif S."/>
            <person name="Shea T."/>
            <person name="Sykes S."/>
            <person name="Wortman J."/>
            <person name="Nusbaum C."/>
            <person name="Birren B."/>
        </authorList>
    </citation>
    <scope>NUCLEOTIDE SEQUENCE [LARGE SCALE GENOMIC DNA]</scope>
    <source>
        <strain evidence="1 2">P1569</strain>
    </source>
</reference>
<dbReference type="Proteomes" id="UP000018721">
    <property type="component" value="Unassembled WGS sequence"/>
</dbReference>
<sequence length="124" mass="13174">MISACATPLYVTSPSIVMFFSSGKRPLSTFISDDLPEPGWPSTNVMVPGLSTPLALRRISLRTTCFLADSLARLFLAVFQSVGSSVLLSSSSTTTTSAVIDRLLKRTSICGMVRPSAASKRVAT</sequence>
<evidence type="ECO:0000313" key="1">
    <source>
        <dbReference type="EMBL" id="ETI32400.1"/>
    </source>
</evidence>
<accession>V9DZX8</accession>
<comment type="caution">
    <text evidence="1">The sequence shown here is derived from an EMBL/GenBank/DDBJ whole genome shotgun (WGS) entry which is preliminary data.</text>
</comment>
<name>V9DZX8_PHYNI</name>
<keyword evidence="2" id="KW-1185">Reference proteome</keyword>
<evidence type="ECO:0000313" key="2">
    <source>
        <dbReference type="Proteomes" id="UP000018721"/>
    </source>
</evidence>